<dbReference type="Proteomes" id="UP000005309">
    <property type="component" value="Unassembled WGS sequence"/>
</dbReference>
<dbReference type="PANTHER" id="PTHR43179:SF7">
    <property type="entry name" value="RHAMNOSYLTRANSFERASE WBBL"/>
    <property type="match status" value="1"/>
</dbReference>
<dbReference type="STRING" id="638302.HMPREF0908_1051"/>
<dbReference type="OrthoDB" id="9771846at2"/>
<reference evidence="2 3" key="1">
    <citation type="submission" date="2009-04" db="EMBL/GenBank/DDBJ databases">
        <authorList>
            <person name="Qin X."/>
            <person name="Bachman B."/>
            <person name="Battles P."/>
            <person name="Bell A."/>
            <person name="Bess C."/>
            <person name="Bickham C."/>
            <person name="Chaboub L."/>
            <person name="Chen D."/>
            <person name="Coyle M."/>
            <person name="Deiros D.R."/>
            <person name="Dinh H."/>
            <person name="Forbes L."/>
            <person name="Fowler G."/>
            <person name="Francisco L."/>
            <person name="Fu Q."/>
            <person name="Gubbala S."/>
            <person name="Hale W."/>
            <person name="Han Y."/>
            <person name="Hemphill L."/>
            <person name="Highlander S.K."/>
            <person name="Hirani K."/>
            <person name="Hogues M."/>
            <person name="Jackson L."/>
            <person name="Jakkamsetti A."/>
            <person name="Javaid M."/>
            <person name="Jiang H."/>
            <person name="Korchina V."/>
            <person name="Kovar C."/>
            <person name="Lara F."/>
            <person name="Lee S."/>
            <person name="Mata R."/>
            <person name="Mathew T."/>
            <person name="Moen C."/>
            <person name="Morales K."/>
            <person name="Munidasa M."/>
            <person name="Nazareth L."/>
            <person name="Ngo R."/>
            <person name="Nguyen L."/>
            <person name="Okwuonu G."/>
            <person name="Ongeri F."/>
            <person name="Patil S."/>
            <person name="Petrosino J."/>
            <person name="Pham C."/>
            <person name="Pham P."/>
            <person name="Pu L.-L."/>
            <person name="Puazo M."/>
            <person name="Raj R."/>
            <person name="Reid J."/>
            <person name="Rouhana J."/>
            <person name="Saada N."/>
            <person name="Shang Y."/>
            <person name="Simmons D."/>
            <person name="Thornton R."/>
            <person name="Warren J."/>
            <person name="Weissenberger G."/>
            <person name="Zhang J."/>
            <person name="Zhang L."/>
            <person name="Zhou C."/>
            <person name="Zhu D."/>
            <person name="Muzny D."/>
            <person name="Worley K."/>
            <person name="Gibbs R."/>
        </authorList>
    </citation>
    <scope>NUCLEOTIDE SEQUENCE [LARGE SCALE GENOMIC DNA]</scope>
    <source>
        <strain evidence="2 3">ATCC 43531</strain>
    </source>
</reference>
<evidence type="ECO:0000313" key="2">
    <source>
        <dbReference type="EMBL" id="EEQ48571.1"/>
    </source>
</evidence>
<dbReference type="eggNOG" id="COG1216">
    <property type="taxonomic scope" value="Bacteria"/>
</dbReference>
<dbReference type="EC" id="2.4.-.-" evidence="2"/>
<dbReference type="InterPro" id="IPR029063">
    <property type="entry name" value="SAM-dependent_MTases_sf"/>
</dbReference>
<dbReference type="Gene3D" id="3.90.550.10">
    <property type="entry name" value="Spore Coat Polysaccharide Biosynthesis Protein SpsA, Chain A"/>
    <property type="match status" value="1"/>
</dbReference>
<protein>
    <submittedName>
        <fullName evidence="2">Glycosyltransferase, group 2 family protein</fullName>
        <ecNumber evidence="2">2.4.-.-</ecNumber>
    </submittedName>
</protein>
<keyword evidence="2" id="KW-0328">Glycosyltransferase</keyword>
<dbReference type="EMBL" id="ACLA01000014">
    <property type="protein sequence ID" value="EEQ48571.1"/>
    <property type="molecule type" value="Genomic_DNA"/>
</dbReference>
<dbReference type="Pfam" id="PF00535">
    <property type="entry name" value="Glycos_transf_2"/>
    <property type="match status" value="1"/>
</dbReference>
<evidence type="ECO:0000259" key="1">
    <source>
        <dbReference type="Pfam" id="PF00535"/>
    </source>
</evidence>
<sequence length="513" mass="59155">MVCIVDSDEKEPIVYGDVLNPYANREKNMETIAETDDPYVSIYFQAYNHLEDYTKPAIEALFRYTKDIDYELILVDNGSTDGTFEYFKSLDHPRKRIYRITKNIGALYGYFGAKNATCGRFIRGKYFVGVPNDILVTENWLKNMLICAESDERIGFIVPMSDHVSNFQDVDLGYTDFEDMQKKAAQFNQSDPSKWYDRIRLIPTVCMIRASLREFYEADYAFYYNFADDDISFAYRRLGYRNVLCGDVFVHHEGSTVVGADPVKQAEDLAKGRRLFQQKYCGIDAWSDVVNYEESMLDVLLHESELLRQNSPHILGVDVRCGTPLLEVKNMLRSRGIADTSLAAYTTTPKYWQDLYFVCEGEAFCGDADRVKNKAGGHPYDAIILGEFPDTYENPIALIQDLTDLLSDGGVLALKVRYYDVSEDLQEIANALRDTPPKVSWHVDALIPLLEQMNYEIRLFPYMEFPAEVKQAFFDQLASIEEYHTDAHMRALYSEERFDTLMTKYVILLRKTQ</sequence>
<gene>
    <name evidence="2" type="ORF">HMPREF0908_1051</name>
</gene>
<keyword evidence="3" id="KW-1185">Reference proteome</keyword>
<dbReference type="GO" id="GO:0016757">
    <property type="term" value="F:glycosyltransferase activity"/>
    <property type="evidence" value="ECO:0007669"/>
    <property type="project" value="UniProtKB-KW"/>
</dbReference>
<name>C4V3F7_9FIRM</name>
<dbReference type="InterPro" id="IPR029044">
    <property type="entry name" value="Nucleotide-diphossugar_trans"/>
</dbReference>
<proteinExistence type="predicted"/>
<dbReference type="SUPFAM" id="SSF53448">
    <property type="entry name" value="Nucleotide-diphospho-sugar transferases"/>
    <property type="match status" value="1"/>
</dbReference>
<dbReference type="SUPFAM" id="SSF53335">
    <property type="entry name" value="S-adenosyl-L-methionine-dependent methyltransferases"/>
    <property type="match status" value="1"/>
</dbReference>
<dbReference type="InterPro" id="IPR001173">
    <property type="entry name" value="Glyco_trans_2-like"/>
</dbReference>
<accession>C4V3F7</accession>
<dbReference type="HOGENOM" id="CLU_023845_1_0_9"/>
<evidence type="ECO:0000313" key="3">
    <source>
        <dbReference type="Proteomes" id="UP000005309"/>
    </source>
</evidence>
<comment type="caution">
    <text evidence="2">The sequence shown here is derived from an EMBL/GenBank/DDBJ whole genome shotgun (WGS) entry which is preliminary data.</text>
</comment>
<keyword evidence="2" id="KW-0808">Transferase</keyword>
<dbReference type="AlphaFoldDB" id="C4V3F7"/>
<feature type="domain" description="Glycosyltransferase 2-like" evidence="1">
    <location>
        <begin position="43"/>
        <end position="158"/>
    </location>
</feature>
<organism evidence="2 3">
    <name type="scientific">Selenomonas flueggei ATCC 43531</name>
    <dbReference type="NCBI Taxonomy" id="638302"/>
    <lineage>
        <taxon>Bacteria</taxon>
        <taxon>Bacillati</taxon>
        <taxon>Bacillota</taxon>
        <taxon>Negativicutes</taxon>
        <taxon>Selenomonadales</taxon>
        <taxon>Selenomonadaceae</taxon>
        <taxon>Selenomonas</taxon>
    </lineage>
</organism>
<dbReference type="PANTHER" id="PTHR43179">
    <property type="entry name" value="RHAMNOSYLTRANSFERASE WBBL"/>
    <property type="match status" value="1"/>
</dbReference>